<keyword evidence="9" id="KW-1133">Transmembrane helix</keyword>
<dbReference type="PANTHER" id="PTHR46730">
    <property type="entry name" value="POLYCYSTIN-1"/>
    <property type="match status" value="1"/>
</dbReference>
<evidence type="ECO:0000256" key="7">
    <source>
        <dbReference type="ARBA" id="ARBA00022801"/>
    </source>
</evidence>
<dbReference type="Pfam" id="PF13734">
    <property type="entry name" value="Inhibitor_I69"/>
    <property type="match status" value="1"/>
</dbReference>
<evidence type="ECO:0000313" key="15">
    <source>
        <dbReference type="Proteomes" id="UP000189670"/>
    </source>
</evidence>
<dbReference type="InterPro" id="IPR044934">
    <property type="entry name" value="Streptopain_sf"/>
</dbReference>
<dbReference type="NCBIfam" id="NF038128">
    <property type="entry name" value="choice_anch_J"/>
    <property type="match status" value="1"/>
</dbReference>
<name>A0A1V1PED1_9BACT</name>
<gene>
    <name evidence="14" type="ORF">OMM_07124</name>
</gene>
<dbReference type="GO" id="GO:0005886">
    <property type="term" value="C:plasma membrane"/>
    <property type="evidence" value="ECO:0007669"/>
    <property type="project" value="TreeGrafter"/>
</dbReference>
<evidence type="ECO:0000256" key="10">
    <source>
        <dbReference type="ARBA" id="ARBA00023136"/>
    </source>
</evidence>
<dbReference type="GO" id="GO:0006816">
    <property type="term" value="P:calcium ion transport"/>
    <property type="evidence" value="ECO:0007669"/>
    <property type="project" value="TreeGrafter"/>
</dbReference>
<evidence type="ECO:0000256" key="1">
    <source>
        <dbReference type="ARBA" id="ARBA00004141"/>
    </source>
</evidence>
<feature type="active site" description="Nucleophile" evidence="11">
    <location>
        <position position="184"/>
    </location>
</feature>
<evidence type="ECO:0000259" key="13">
    <source>
        <dbReference type="PROSITE" id="PS50093"/>
    </source>
</evidence>
<dbReference type="GO" id="GO:0008234">
    <property type="term" value="F:cysteine-type peptidase activity"/>
    <property type="evidence" value="ECO:0007669"/>
    <property type="project" value="UniProtKB-KW"/>
</dbReference>
<evidence type="ECO:0000256" key="11">
    <source>
        <dbReference type="PIRSR" id="PIRSR600200-1"/>
    </source>
</evidence>
<sequence length="1753" mass="193531">MKKVAIIFIIFFMVSSMSYAETVSTSRAVSVATNWYQHFNPKQLPVSRTRVRVSPVKNVQTESFNNKETFYIINMTAGGFVLVSAEDAIVPVLGYSFDTEMDQASINPAARQWLDYYSKQIAGAIANGITNTQTLDEWQIVEDNAFSTENAALSAPAMPPLLSTKWGQSPRYNNLTPDDTPTGCVATAMAQIMKYYNYPESGVGEYSYTHVDYGVLSANFNTTYHWTQMPDSLSSSSSAEEISAVATLMYHCGISVEMDYAPDGSGASSQQVPLSLHEYFGYSASGTYKNKDDYTEQEWTNMLIAELDAFRPLHYSGRDSDGSGGHAFVCDGYQGTDYFHFNWGWSGSNDGYYRLTLLDPSSYDFSYGQGAVFDLQPEKIYERVDIVSDDFENTFPSSGWSQEIVNTGSPAPEWSQVSTGANPSCTPIDGSKMLQFNSNSSPDGAEARLLLPSVDLSNINYPRLTFMMYHEDSNSSKTSEGIHVQLSENGENWTDLRFYPRYIMTTGWQTYRIDLTYYTGKTIYIGFLGHSAQGSNIYLDKIEINYAGPTSGMIAETLISFAGASVSFTDDSFNASSYLWDFGDLGTSSTQNTTHVYANPGIYTVTHAIDNHASETKQVIQILPVFVPPYLPEDGGDFESNFNHFGTQLLGGNTNLWELGQPGNTISDTASGVNVWKTDLDSNLIEDYQVCALYSPEFDLSATGSYYVALKYRMEIYYAGGPGAAWIEFSTDQGKTWQRLGSNTGNPDGTENWYNTSGSSIAPDGICWWHTKTEYTQARYNLENFYGASHLAFRMIYQVEPGWSNAGYDIDGFAVDDFSLEFEGPTADFSTNSFSYVGKTITFTDQSTFPDNWSWNFGDSSTSSDQNPTHAYTDPGQYTITLSINNNASTTTKRIIILPVITPSYLPEDGGNFETDSLDFITENLEGSINLWERGVPSNEIATAASGTSVWKTDLDSDIQQDNYVCALYTPGFDLSATGSYYLKFKYQMEIYANNCPGAAWVEYSTDRGDTWQRLGADTGNPSGTENWFNRNDHDIAPDGICWWLTTTSYTQAIYNLTAFSGETSVAFRFVYKVTGNWLGGFDIDGFAIDDFSLEYVGPTADFQTATSVYYSDAPISFLDQSTFPESWAWDFGDNTTSTSQNAVHAFSEPGQYSITLSINNNASTITKQITVLPTIKPSYTTGDGGDFESNADHFLPAITDGDINLWERGTPSNVISDTASGTTVWKTDLDGNIQQDNYTCVLYTPNYNISRDGNYYLKFKFRMHITAGNCPGAAWMEYSTDCGNTWQKLGAYTGNPDNTQNWYNQNEHDVAPDGVCWWTYEASYTQAIYNLSAFSGNSNIAFRFVFMVASNWLGGYDSDGWSIDDFEIEHQTTAPTIKPSIPDQTITEDSNFSPITLDNYVTDSNHLLSEITWTATGQTSLSINIDANRIATISINNTGWSGTETVLFTATDPDGMTDVDHVVFTVTEVNDPPVISTIPDQSISQGESFTAIQLDDYVSDEDHSYSEITWTATEQTDLAVTIVNRVATISVPYSTWSGSETITFIATDPEGLTASDSATFTVTSVNDQPVVSDISDQSISEGNSFTPIQLDNYVDDIDNADTEITWTATGQSELTVTITNRIATIEIPDSDWNGTEIILFTATDPEGLTSSDVVTFSVTPINDPPVVSDMSNQSISEGSSFTAIQLDNFVDDIDNADNEITWTASGQSNLTVTISNRIATIEIKDSEWNGSETIRFTATDPEGLTASDEVVF</sequence>
<evidence type="ECO:0000256" key="9">
    <source>
        <dbReference type="ARBA" id="ARBA00022989"/>
    </source>
</evidence>
<dbReference type="InterPro" id="IPR013320">
    <property type="entry name" value="ConA-like_dom_sf"/>
</dbReference>
<evidence type="ECO:0000256" key="2">
    <source>
        <dbReference type="ARBA" id="ARBA00009693"/>
    </source>
</evidence>
<keyword evidence="6" id="KW-0677">Repeat</keyword>
<dbReference type="GO" id="GO:0005261">
    <property type="term" value="F:monoatomic cation channel activity"/>
    <property type="evidence" value="ECO:0007669"/>
    <property type="project" value="TreeGrafter"/>
</dbReference>
<feature type="domain" description="PKD" evidence="13">
    <location>
        <begin position="570"/>
        <end position="616"/>
    </location>
</feature>
<dbReference type="InterPro" id="IPR013783">
    <property type="entry name" value="Ig-like_fold"/>
</dbReference>
<dbReference type="GO" id="GO:0006508">
    <property type="term" value="P:proteolysis"/>
    <property type="evidence" value="ECO:0007669"/>
    <property type="project" value="UniProtKB-KW"/>
</dbReference>
<proteinExistence type="inferred from homology"/>
<dbReference type="EMBL" id="ATBP01000084">
    <property type="protein sequence ID" value="ETR73138.1"/>
    <property type="molecule type" value="Genomic_DNA"/>
</dbReference>
<dbReference type="CDD" id="cd00146">
    <property type="entry name" value="PKD"/>
    <property type="match status" value="3"/>
</dbReference>
<dbReference type="InterPro" id="IPR035986">
    <property type="entry name" value="PKD_dom_sf"/>
</dbReference>
<accession>A0A1V1PED1</accession>
<evidence type="ECO:0000256" key="5">
    <source>
        <dbReference type="ARBA" id="ARBA00022729"/>
    </source>
</evidence>
<dbReference type="Gene3D" id="3.90.70.50">
    <property type="entry name" value="Peptidase C10, streptopain"/>
    <property type="match status" value="2"/>
</dbReference>
<dbReference type="InterPro" id="IPR038765">
    <property type="entry name" value="Papain-like_cys_pep_sf"/>
</dbReference>
<dbReference type="PROSITE" id="PS50093">
    <property type="entry name" value="PKD"/>
    <property type="match status" value="3"/>
</dbReference>
<keyword evidence="4" id="KW-0812">Transmembrane</keyword>
<feature type="domain" description="PKD" evidence="13">
    <location>
        <begin position="850"/>
        <end position="892"/>
    </location>
</feature>
<feature type="signal peptide" evidence="12">
    <location>
        <begin position="1"/>
        <end position="20"/>
    </location>
</feature>
<evidence type="ECO:0000256" key="12">
    <source>
        <dbReference type="SAM" id="SignalP"/>
    </source>
</evidence>
<feature type="active site" description="Proton acceptor" evidence="11">
    <location>
        <position position="326"/>
    </location>
</feature>
<evidence type="ECO:0000256" key="4">
    <source>
        <dbReference type="ARBA" id="ARBA00022692"/>
    </source>
</evidence>
<dbReference type="InterPro" id="IPR025896">
    <property type="entry name" value="Spi_Prtas-inh"/>
</dbReference>
<keyword evidence="3" id="KW-0645">Protease</keyword>
<protein>
    <recommendedName>
        <fullName evidence="13">PKD domain-containing protein</fullName>
    </recommendedName>
</protein>
<comment type="similarity">
    <text evidence="2">Belongs to the peptidase C10 family.</text>
</comment>
<dbReference type="SUPFAM" id="SSF49899">
    <property type="entry name" value="Concanavalin A-like lectins/glucanases"/>
    <property type="match status" value="1"/>
</dbReference>
<dbReference type="InterPro" id="IPR022409">
    <property type="entry name" value="PKD/Chitinase_dom"/>
</dbReference>
<comment type="subcellular location">
    <subcellularLocation>
        <location evidence="1">Membrane</location>
        <topology evidence="1">Multi-pass membrane protein</topology>
    </subcellularLocation>
</comment>
<dbReference type="SUPFAM" id="SSF54001">
    <property type="entry name" value="Cysteine proteinases"/>
    <property type="match status" value="1"/>
</dbReference>
<dbReference type="Pfam" id="PF17963">
    <property type="entry name" value="Big_9"/>
    <property type="match status" value="2"/>
</dbReference>
<dbReference type="Pfam" id="PF01640">
    <property type="entry name" value="Peptidase_C10"/>
    <property type="match status" value="1"/>
</dbReference>
<dbReference type="Pfam" id="PF18911">
    <property type="entry name" value="PKD_4"/>
    <property type="match status" value="3"/>
</dbReference>
<reference evidence="15" key="1">
    <citation type="submission" date="2012-11" db="EMBL/GenBank/DDBJ databases">
        <authorList>
            <person name="Lucero-Rivera Y.E."/>
            <person name="Tovar-Ramirez D."/>
        </authorList>
    </citation>
    <scope>NUCLEOTIDE SEQUENCE [LARGE SCALE GENOMIC DNA]</scope>
    <source>
        <strain evidence="15">Araruama</strain>
    </source>
</reference>
<dbReference type="PRINTS" id="PR00797">
    <property type="entry name" value="STREPTOPAIN"/>
</dbReference>
<dbReference type="Proteomes" id="UP000189670">
    <property type="component" value="Unassembled WGS sequence"/>
</dbReference>
<evidence type="ECO:0000256" key="3">
    <source>
        <dbReference type="ARBA" id="ARBA00022670"/>
    </source>
</evidence>
<keyword evidence="5 12" id="KW-0732">Signal</keyword>
<organism evidence="14 15">
    <name type="scientific">Candidatus Magnetoglobus multicellularis str. Araruama</name>
    <dbReference type="NCBI Taxonomy" id="890399"/>
    <lineage>
        <taxon>Bacteria</taxon>
        <taxon>Pseudomonadati</taxon>
        <taxon>Thermodesulfobacteriota</taxon>
        <taxon>Desulfobacteria</taxon>
        <taxon>Desulfobacterales</taxon>
        <taxon>Desulfobacteraceae</taxon>
        <taxon>Candidatus Magnetoglobus</taxon>
    </lineage>
</organism>
<dbReference type="SUPFAM" id="SSF49299">
    <property type="entry name" value="PKD domain"/>
    <property type="match status" value="3"/>
</dbReference>
<feature type="chain" id="PRO_5010738528" description="PKD domain-containing protein" evidence="12">
    <location>
        <begin position="21"/>
        <end position="1753"/>
    </location>
</feature>
<keyword evidence="8" id="KW-0788">Thiol protease</keyword>
<dbReference type="Gene3D" id="2.60.120.200">
    <property type="match status" value="1"/>
</dbReference>
<evidence type="ECO:0000256" key="6">
    <source>
        <dbReference type="ARBA" id="ARBA00022737"/>
    </source>
</evidence>
<comment type="caution">
    <text evidence="14">The sequence shown here is derived from an EMBL/GenBank/DDBJ whole genome shotgun (WGS) entry which is preliminary data.</text>
</comment>
<feature type="non-terminal residue" evidence="14">
    <location>
        <position position="1753"/>
    </location>
</feature>
<evidence type="ECO:0000256" key="8">
    <source>
        <dbReference type="ARBA" id="ARBA00022807"/>
    </source>
</evidence>
<feature type="domain" description="PKD" evidence="13">
    <location>
        <begin position="1125"/>
        <end position="1172"/>
    </location>
</feature>
<dbReference type="InterPro" id="IPR000601">
    <property type="entry name" value="PKD_dom"/>
</dbReference>
<keyword evidence="7" id="KW-0378">Hydrolase</keyword>
<dbReference type="PANTHER" id="PTHR46730:SF4">
    <property type="entry name" value="POLYCYSTIC KIDNEY DISEASE PROTEIN 1-LIKE 1"/>
    <property type="match status" value="1"/>
</dbReference>
<evidence type="ECO:0000313" key="14">
    <source>
        <dbReference type="EMBL" id="ETR73138.1"/>
    </source>
</evidence>
<dbReference type="InterPro" id="IPR000200">
    <property type="entry name" value="Peptidase_C10"/>
</dbReference>
<dbReference type="Gene3D" id="2.60.120.260">
    <property type="entry name" value="Galactose-binding domain-like"/>
    <property type="match status" value="2"/>
</dbReference>
<keyword evidence="10" id="KW-0472">Membrane</keyword>
<dbReference type="Gene3D" id="2.60.40.10">
    <property type="entry name" value="Immunoglobulins"/>
    <property type="match status" value="7"/>
</dbReference>
<dbReference type="SMART" id="SM00089">
    <property type="entry name" value="PKD"/>
    <property type="match status" value="3"/>
</dbReference>